<evidence type="ECO:0000259" key="1">
    <source>
        <dbReference type="SMART" id="SM00901"/>
    </source>
</evidence>
<name>A0ABS8W6U4_9GAMM</name>
<dbReference type="EMBL" id="JAIMJA010000001">
    <property type="protein sequence ID" value="MCE2593524.1"/>
    <property type="molecule type" value="Genomic_DNA"/>
</dbReference>
<organism evidence="2 3">
    <name type="scientific">Motilimonas cestriensis</name>
    <dbReference type="NCBI Taxonomy" id="2742685"/>
    <lineage>
        <taxon>Bacteria</taxon>
        <taxon>Pseudomonadati</taxon>
        <taxon>Pseudomonadota</taxon>
        <taxon>Gammaproteobacteria</taxon>
        <taxon>Alteromonadales</taxon>
        <taxon>Alteromonadales genera incertae sedis</taxon>
        <taxon>Motilimonas</taxon>
    </lineage>
</organism>
<sequence length="281" mass="31919">MGFENINIIGSTWVDQNGIKILDIEESHALIMAAGYLKHNTLEGIYFRGQSNYYDELRPALYRGIDTDAAKYSREKRLNKKIDEYRGACPAFSKFGDYAAEPLLQHYGLQTTWLDLVDNIWVALWFACHEAKSTRDGHFLHFQKRIPSESNKYAYVYLVGADLERRRKDKPGYWNGENTELVDLRIAAPSYFLRPHAQHGLLFRCKGGGSGRPLNYANQIRGIVRIPLEKAFDWLGNGHTVGVHSLFPPAYYDNGYKILLQSGISFDPTDKNIGVVHSVGA</sequence>
<proteinExistence type="predicted"/>
<dbReference type="Pfam" id="PF08867">
    <property type="entry name" value="FRG"/>
    <property type="match status" value="1"/>
</dbReference>
<reference evidence="2 3" key="1">
    <citation type="journal article" date="2022" name="Environ. Microbiol. Rep.">
        <title>Eco-phylogenetic analyses reveal divergent evolution of vitamin B12 metabolism in the marine bacterial family 'Psychromonadaceae'.</title>
        <authorList>
            <person name="Jin X."/>
            <person name="Yang Y."/>
            <person name="Cao H."/>
            <person name="Gao B."/>
            <person name="Zhao Z."/>
        </authorList>
    </citation>
    <scope>NUCLEOTIDE SEQUENCE [LARGE SCALE GENOMIC DNA]</scope>
    <source>
        <strain evidence="2 3">MKS20</strain>
    </source>
</reference>
<dbReference type="SMART" id="SM00901">
    <property type="entry name" value="FRG"/>
    <property type="match status" value="1"/>
</dbReference>
<dbReference type="Proteomes" id="UP001201273">
    <property type="component" value="Unassembled WGS sequence"/>
</dbReference>
<keyword evidence="3" id="KW-1185">Reference proteome</keyword>
<comment type="caution">
    <text evidence="2">The sequence shown here is derived from an EMBL/GenBank/DDBJ whole genome shotgun (WGS) entry which is preliminary data.</text>
</comment>
<dbReference type="RefSeq" id="WP_233051126.1">
    <property type="nucleotide sequence ID" value="NZ_JAIMJA010000001.1"/>
</dbReference>
<evidence type="ECO:0000313" key="2">
    <source>
        <dbReference type="EMBL" id="MCE2593524.1"/>
    </source>
</evidence>
<protein>
    <submittedName>
        <fullName evidence="2">FRG domain-containing protein</fullName>
    </submittedName>
</protein>
<evidence type="ECO:0000313" key="3">
    <source>
        <dbReference type="Proteomes" id="UP001201273"/>
    </source>
</evidence>
<dbReference type="InterPro" id="IPR014966">
    <property type="entry name" value="FRG-dom"/>
</dbReference>
<gene>
    <name evidence="2" type="ORF">K6Y31_01670</name>
</gene>
<feature type="domain" description="FRG" evidence="1">
    <location>
        <begin position="41"/>
        <end position="140"/>
    </location>
</feature>
<accession>A0ABS8W6U4</accession>